<dbReference type="InterPro" id="IPR050490">
    <property type="entry name" value="Bact_solute-bd_prot1"/>
</dbReference>
<feature type="compositionally biased region" description="Gly residues" evidence="1">
    <location>
        <begin position="1"/>
        <end position="24"/>
    </location>
</feature>
<dbReference type="InterPro" id="IPR006059">
    <property type="entry name" value="SBP"/>
</dbReference>
<name>A0A7X0VDS5_9BACL</name>
<dbReference type="AlphaFoldDB" id="A0A7X0VDS5"/>
<comment type="caution">
    <text evidence="2">The sequence shown here is derived from an EMBL/GenBank/DDBJ whole genome shotgun (WGS) entry which is preliminary data.</text>
</comment>
<feature type="region of interest" description="Disordered" evidence="1">
    <location>
        <begin position="1"/>
        <end position="28"/>
    </location>
</feature>
<dbReference type="SUPFAM" id="SSF53850">
    <property type="entry name" value="Periplasmic binding protein-like II"/>
    <property type="match status" value="1"/>
</dbReference>
<dbReference type="Gene3D" id="3.40.190.10">
    <property type="entry name" value="Periplasmic binding protein-like II"/>
    <property type="match status" value="1"/>
</dbReference>
<dbReference type="EMBL" id="JACJVP010000006">
    <property type="protein sequence ID" value="MBB6669986.1"/>
    <property type="molecule type" value="Genomic_DNA"/>
</dbReference>
<organism evidence="2 3">
    <name type="scientific">Cohnella nanjingensis</name>
    <dbReference type="NCBI Taxonomy" id="1387779"/>
    <lineage>
        <taxon>Bacteria</taxon>
        <taxon>Bacillati</taxon>
        <taxon>Bacillota</taxon>
        <taxon>Bacilli</taxon>
        <taxon>Bacillales</taxon>
        <taxon>Paenibacillaceae</taxon>
        <taxon>Cohnella</taxon>
    </lineage>
</organism>
<reference evidence="2 3" key="1">
    <citation type="submission" date="2020-08" db="EMBL/GenBank/DDBJ databases">
        <title>Cohnella phylogeny.</title>
        <authorList>
            <person name="Dunlap C."/>
        </authorList>
    </citation>
    <scope>NUCLEOTIDE SEQUENCE [LARGE SCALE GENOMIC DNA]</scope>
    <source>
        <strain evidence="2 3">DSM 28246</strain>
    </source>
</reference>
<gene>
    <name evidence="2" type="ORF">H7C19_04700</name>
</gene>
<dbReference type="Proteomes" id="UP000547209">
    <property type="component" value="Unassembled WGS sequence"/>
</dbReference>
<proteinExistence type="predicted"/>
<dbReference type="PANTHER" id="PTHR43649">
    <property type="entry name" value="ARABINOSE-BINDING PROTEIN-RELATED"/>
    <property type="match status" value="1"/>
</dbReference>
<accession>A0A7X0VDS5</accession>
<evidence type="ECO:0000256" key="1">
    <source>
        <dbReference type="SAM" id="MobiDB-lite"/>
    </source>
</evidence>
<evidence type="ECO:0000313" key="2">
    <source>
        <dbReference type="EMBL" id="MBB6669986.1"/>
    </source>
</evidence>
<keyword evidence="3" id="KW-1185">Reference proteome</keyword>
<dbReference type="Pfam" id="PF01547">
    <property type="entry name" value="SBP_bac_1"/>
    <property type="match status" value="1"/>
</dbReference>
<protein>
    <submittedName>
        <fullName evidence="2">Extracellular solute-binding protein</fullName>
    </submittedName>
</protein>
<dbReference type="PANTHER" id="PTHR43649:SF12">
    <property type="entry name" value="DIACETYLCHITOBIOSE BINDING PROTEIN DASA"/>
    <property type="match status" value="1"/>
</dbReference>
<evidence type="ECO:0000313" key="3">
    <source>
        <dbReference type="Proteomes" id="UP000547209"/>
    </source>
</evidence>
<sequence length="447" mass="49039">MLSSCFGGGGKNGSGATAGEGGGTSPESGITLTIAVERNEGFFDTLKQKFEASHPGVTVNFKEYIATKLDKGAAGAMKQAQRDTEKFVSTITTELASGHAPDLLVVNILPYKKYADKHLLADISKLMADDSSFDSSQYYTNIFDTMKYKGGVYAIPTSVQFTNLWLGDTSLLGDAHIDDNAWTWQDFAEIAKPRIPQGGTALGGTPKEFLLSTMLTPGLEQFVDPEKKKAAFDSPGFKNLLTQAKTLLDEGIVSESFEELVTRGKDKGMSLFEYVGFRYLDELIFDPLMMAGGKGAIFRAPSVTPNGGYSYRSNLTLAINEKSKHKQMAWEFVKFVLSEEIQGFEGKGGMRGMPVRKATFRHALELFKEPPDDLKGPDGKPIAVPPLTPERMDEIESYMTGIRTMQETDDKIFNLIETESASFLSSRKSVDEVAKSIQSKVETYLNE</sequence>